<protein>
    <submittedName>
        <fullName evidence="3">Transporter</fullName>
    </submittedName>
</protein>
<feature type="transmembrane region" description="Helical" evidence="2">
    <location>
        <begin position="527"/>
        <end position="550"/>
    </location>
</feature>
<evidence type="ECO:0000256" key="2">
    <source>
        <dbReference type="SAM" id="Phobius"/>
    </source>
</evidence>
<evidence type="ECO:0000313" key="4">
    <source>
        <dbReference type="Proteomes" id="UP000319010"/>
    </source>
</evidence>
<feature type="transmembrane region" description="Helical" evidence="2">
    <location>
        <begin position="56"/>
        <end position="79"/>
    </location>
</feature>
<dbReference type="Proteomes" id="UP000319010">
    <property type="component" value="Unassembled WGS sequence"/>
</dbReference>
<feature type="region of interest" description="Disordered" evidence="1">
    <location>
        <begin position="267"/>
        <end position="286"/>
    </location>
</feature>
<feature type="transmembrane region" description="Helical" evidence="2">
    <location>
        <begin position="328"/>
        <end position="348"/>
    </location>
</feature>
<dbReference type="AlphaFoldDB" id="A0A508A757"/>
<feature type="transmembrane region" description="Helical" evidence="2">
    <location>
        <begin position="235"/>
        <end position="256"/>
    </location>
</feature>
<keyword evidence="2" id="KW-0812">Transmembrane</keyword>
<dbReference type="RefSeq" id="WP_141425022.1">
    <property type="nucleotide sequence ID" value="NZ_JASPFB010000017.1"/>
</dbReference>
<keyword evidence="2" id="KW-0472">Membrane</keyword>
<feature type="transmembrane region" description="Helical" evidence="2">
    <location>
        <begin position="21"/>
        <end position="50"/>
    </location>
</feature>
<name>A0A508A757_9ACTO</name>
<dbReference type="EMBL" id="VICB01000024">
    <property type="protein sequence ID" value="TQD41602.1"/>
    <property type="molecule type" value="Genomic_DNA"/>
</dbReference>
<comment type="caution">
    <text evidence="3">The sequence shown here is derived from an EMBL/GenBank/DDBJ whole genome shotgun (WGS) entry which is preliminary data.</text>
</comment>
<accession>A0A508A757</accession>
<feature type="transmembrane region" description="Helical" evidence="2">
    <location>
        <begin position="368"/>
        <end position="390"/>
    </location>
</feature>
<reference evidence="3 4" key="1">
    <citation type="submission" date="2019-06" db="EMBL/GenBank/DDBJ databases">
        <title>Draft genome sequence of Actinomyces johnsonii CCUG 34287T.</title>
        <authorList>
            <person name="Salva-Serra F."/>
            <person name="Cardew S."/>
            <person name="Moore E."/>
        </authorList>
    </citation>
    <scope>NUCLEOTIDE SEQUENCE [LARGE SCALE GENOMIC DNA]</scope>
    <source>
        <strain evidence="3 4">CCUG 34287</strain>
    </source>
</reference>
<feature type="transmembrane region" description="Helical" evidence="2">
    <location>
        <begin position="419"/>
        <end position="440"/>
    </location>
</feature>
<feature type="transmembrane region" description="Helical" evidence="2">
    <location>
        <begin position="493"/>
        <end position="521"/>
    </location>
</feature>
<feature type="transmembrane region" description="Helical" evidence="2">
    <location>
        <begin position="446"/>
        <end position="472"/>
    </location>
</feature>
<proteinExistence type="predicted"/>
<feature type="transmembrane region" description="Helical" evidence="2">
    <location>
        <begin position="100"/>
        <end position="129"/>
    </location>
</feature>
<sequence length="576" mass="60374">MVATLIKLKWRLTLNALTKNVWAIVGTVLGVLYGLGALAMVLAGAVGLGLSADPRVAALVLGSLGALLVVGWALVPLLVTGVDSTLDPRAMAAWTAPSRGLAAGLLAAGILGIPGCLTAVVCLVPVLTWLVAGRFLAALLALLCAPAALATCVIVSRIVVTAAGISSSRRGRETTAIIAFLTFLAATQLPNLLPRLIGDDIAGSLERLQAVARALGLTPFGWAFAAPGLMATGSVLPALALTVGSWIIPVALLPLWQRVVGRVMTSPGTSQTRTRAYSSHSADGHCDPQAEDQIDVLPWARRLGSLIPRPAAAVAARSLRYWRTDPRYLVQFLAVLLMPVVLVLVPALNSSRLVFTIDGHRMETGFAIGHAPAMLLFMAPSLAVFVGWAIHDDLGMDSTALWSHISAGINGAHDRLGRVVGAALWQVPMLLAVEALMSLWTGRWETLPAVTGACLALYGCALAWSCLTSVLLPYETVAPGDSPMRSRTSGTAFLAAIIQMVAILVLLAVCSPVLGAAIYGVVWDSQWWGWGALGLGIVWCALTLWGGIVFGGRLLDRRGPQVLAVIHTWSGHAQPV</sequence>
<feature type="transmembrane region" description="Helical" evidence="2">
    <location>
        <begin position="135"/>
        <end position="160"/>
    </location>
</feature>
<organism evidence="3 4">
    <name type="scientific">Actinomyces johnsonii</name>
    <dbReference type="NCBI Taxonomy" id="544581"/>
    <lineage>
        <taxon>Bacteria</taxon>
        <taxon>Bacillati</taxon>
        <taxon>Actinomycetota</taxon>
        <taxon>Actinomycetes</taxon>
        <taxon>Actinomycetales</taxon>
        <taxon>Actinomycetaceae</taxon>
        <taxon>Actinomyces</taxon>
    </lineage>
</organism>
<evidence type="ECO:0000313" key="3">
    <source>
        <dbReference type="EMBL" id="TQD41602.1"/>
    </source>
</evidence>
<keyword evidence="2" id="KW-1133">Transmembrane helix</keyword>
<evidence type="ECO:0000256" key="1">
    <source>
        <dbReference type="SAM" id="MobiDB-lite"/>
    </source>
</evidence>
<gene>
    <name evidence="3" type="ORF">FK256_12930</name>
</gene>
<feature type="compositionally biased region" description="Polar residues" evidence="1">
    <location>
        <begin position="267"/>
        <end position="281"/>
    </location>
</feature>